<evidence type="ECO:0000313" key="2">
    <source>
        <dbReference type="EMBL" id="MBC6470321.1"/>
    </source>
</evidence>
<reference evidence="2 3" key="1">
    <citation type="submission" date="2020-06" db="EMBL/GenBank/DDBJ databases">
        <title>Actinomadura xiongansis sp. nov., isolated from soil of Baiyangdian.</title>
        <authorList>
            <person name="Zhang X."/>
        </authorList>
    </citation>
    <scope>NUCLEOTIDE SEQUENCE [LARGE SCALE GENOMIC DNA]</scope>
    <source>
        <strain evidence="2 3">HBUM206468</strain>
    </source>
</reference>
<accession>A0ABR7LZY5</accession>
<feature type="signal peptide" evidence="1">
    <location>
        <begin position="1"/>
        <end position="24"/>
    </location>
</feature>
<dbReference type="RefSeq" id="WP_187247361.1">
    <property type="nucleotide sequence ID" value="NZ_BAAAOK010000017.1"/>
</dbReference>
<keyword evidence="3" id="KW-1185">Reference proteome</keyword>
<organism evidence="2 3">
    <name type="scientific">Actinomadura alba</name>
    <dbReference type="NCBI Taxonomy" id="406431"/>
    <lineage>
        <taxon>Bacteria</taxon>
        <taxon>Bacillati</taxon>
        <taxon>Actinomycetota</taxon>
        <taxon>Actinomycetes</taxon>
        <taxon>Streptosporangiales</taxon>
        <taxon>Thermomonosporaceae</taxon>
        <taxon>Actinomadura</taxon>
    </lineage>
</organism>
<protein>
    <submittedName>
        <fullName evidence="2">Uncharacterized protein</fullName>
    </submittedName>
</protein>
<dbReference type="EMBL" id="JABVEC010000039">
    <property type="protein sequence ID" value="MBC6470321.1"/>
    <property type="molecule type" value="Genomic_DNA"/>
</dbReference>
<proteinExistence type="predicted"/>
<keyword evidence="1" id="KW-0732">Signal</keyword>
<sequence>MKKWAKWGAIAFAAWWIISRPDSAAGVVRSGAGGLGNAAESLSQFVSAIP</sequence>
<gene>
    <name evidence="2" type="ORF">HKK74_33240</name>
</gene>
<feature type="chain" id="PRO_5045281991" evidence="1">
    <location>
        <begin position="25"/>
        <end position="50"/>
    </location>
</feature>
<evidence type="ECO:0000313" key="3">
    <source>
        <dbReference type="Proteomes" id="UP000805614"/>
    </source>
</evidence>
<evidence type="ECO:0000256" key="1">
    <source>
        <dbReference type="SAM" id="SignalP"/>
    </source>
</evidence>
<name>A0ABR7LZY5_9ACTN</name>
<dbReference type="Proteomes" id="UP000805614">
    <property type="component" value="Unassembled WGS sequence"/>
</dbReference>
<comment type="caution">
    <text evidence="2">The sequence shown here is derived from an EMBL/GenBank/DDBJ whole genome shotgun (WGS) entry which is preliminary data.</text>
</comment>